<dbReference type="InterPro" id="IPR008271">
    <property type="entry name" value="Ser/Thr_kinase_AS"/>
</dbReference>
<dbReference type="InterPro" id="IPR002048">
    <property type="entry name" value="EF_hand_dom"/>
</dbReference>
<evidence type="ECO:0000256" key="3">
    <source>
        <dbReference type="ARBA" id="ARBA00022679"/>
    </source>
</evidence>
<keyword evidence="4" id="KW-0547">Nucleotide-binding</keyword>
<feature type="transmembrane region" description="Helical" evidence="9">
    <location>
        <begin position="83"/>
        <end position="102"/>
    </location>
</feature>
<evidence type="ECO:0000256" key="9">
    <source>
        <dbReference type="SAM" id="Phobius"/>
    </source>
</evidence>
<evidence type="ECO:0000256" key="2">
    <source>
        <dbReference type="ARBA" id="ARBA00022527"/>
    </source>
</evidence>
<dbReference type="GO" id="GO:0005509">
    <property type="term" value="F:calcium ion binding"/>
    <property type="evidence" value="ECO:0007669"/>
    <property type="project" value="InterPro"/>
</dbReference>
<feature type="domain" description="Protein kinase" evidence="10">
    <location>
        <begin position="417"/>
        <end position="687"/>
    </location>
</feature>
<evidence type="ECO:0008006" key="13">
    <source>
        <dbReference type="Google" id="ProtNLM"/>
    </source>
</evidence>
<dbReference type="InterPro" id="IPR011992">
    <property type="entry name" value="EF-hand-dom_pair"/>
</dbReference>
<dbReference type="Pfam" id="PF13499">
    <property type="entry name" value="EF-hand_7"/>
    <property type="match status" value="1"/>
</dbReference>
<reference evidence="12" key="1">
    <citation type="submission" date="2021-01" db="EMBL/GenBank/DDBJ databases">
        <authorList>
            <person name="Corre E."/>
            <person name="Pelletier E."/>
            <person name="Niang G."/>
            <person name="Scheremetjew M."/>
            <person name="Finn R."/>
            <person name="Kale V."/>
            <person name="Holt S."/>
            <person name="Cochrane G."/>
            <person name="Meng A."/>
            <person name="Brown T."/>
            <person name="Cohen L."/>
        </authorList>
    </citation>
    <scope>NUCLEOTIDE SEQUENCE</scope>
</reference>
<keyword evidence="6" id="KW-0106">Calcium</keyword>
<evidence type="ECO:0000256" key="4">
    <source>
        <dbReference type="ARBA" id="ARBA00022741"/>
    </source>
</evidence>
<dbReference type="Gene3D" id="1.10.238.10">
    <property type="entry name" value="EF-hand"/>
    <property type="match status" value="1"/>
</dbReference>
<dbReference type="Pfam" id="PF00069">
    <property type="entry name" value="Pkinase"/>
    <property type="match status" value="1"/>
</dbReference>
<dbReference type="PROSITE" id="PS00108">
    <property type="entry name" value="PROTEIN_KINASE_ST"/>
    <property type="match status" value="1"/>
</dbReference>
<feature type="transmembrane region" description="Helical" evidence="9">
    <location>
        <begin position="122"/>
        <end position="145"/>
    </location>
</feature>
<keyword evidence="9" id="KW-0812">Transmembrane</keyword>
<evidence type="ECO:0000256" key="8">
    <source>
        <dbReference type="ARBA" id="ARBA00024334"/>
    </source>
</evidence>
<dbReference type="PROSITE" id="PS50011">
    <property type="entry name" value="PROTEIN_KINASE_DOM"/>
    <property type="match status" value="1"/>
</dbReference>
<dbReference type="GO" id="GO:0005524">
    <property type="term" value="F:ATP binding"/>
    <property type="evidence" value="ECO:0007669"/>
    <property type="project" value="UniProtKB-KW"/>
</dbReference>
<dbReference type="PROSITE" id="PS00018">
    <property type="entry name" value="EF_HAND_1"/>
    <property type="match status" value="2"/>
</dbReference>
<evidence type="ECO:0000256" key="6">
    <source>
        <dbReference type="ARBA" id="ARBA00022837"/>
    </source>
</evidence>
<evidence type="ECO:0000259" key="11">
    <source>
        <dbReference type="PROSITE" id="PS50222"/>
    </source>
</evidence>
<dbReference type="SUPFAM" id="SSF56112">
    <property type="entry name" value="Protein kinase-like (PK-like)"/>
    <property type="match status" value="1"/>
</dbReference>
<dbReference type="InterPro" id="IPR050205">
    <property type="entry name" value="CDPK_Ser/Thr_kinases"/>
</dbReference>
<proteinExistence type="inferred from homology"/>
<evidence type="ECO:0000256" key="7">
    <source>
        <dbReference type="ARBA" id="ARBA00022840"/>
    </source>
</evidence>
<dbReference type="InterPro" id="IPR011009">
    <property type="entry name" value="Kinase-like_dom_sf"/>
</dbReference>
<dbReference type="PANTHER" id="PTHR24349">
    <property type="entry name" value="SERINE/THREONINE-PROTEIN KINASE"/>
    <property type="match status" value="1"/>
</dbReference>
<dbReference type="Gene3D" id="1.10.510.10">
    <property type="entry name" value="Transferase(Phosphotransferase) domain 1"/>
    <property type="match status" value="1"/>
</dbReference>
<dbReference type="Gene3D" id="3.30.200.20">
    <property type="entry name" value="Phosphorylase Kinase, domain 1"/>
    <property type="match status" value="1"/>
</dbReference>
<keyword evidence="9" id="KW-0472">Membrane</keyword>
<dbReference type="PROSITE" id="PS50222">
    <property type="entry name" value="EF_HAND_2"/>
    <property type="match status" value="2"/>
</dbReference>
<organism evidence="12">
    <name type="scientific">Noctiluca scintillans</name>
    <name type="common">Sea sparkle</name>
    <name type="synonym">Red tide dinoflagellate</name>
    <dbReference type="NCBI Taxonomy" id="2966"/>
    <lineage>
        <taxon>Eukaryota</taxon>
        <taxon>Sar</taxon>
        <taxon>Alveolata</taxon>
        <taxon>Dinophyceae</taxon>
        <taxon>Noctilucales</taxon>
        <taxon>Noctilucaceae</taxon>
        <taxon>Noctiluca</taxon>
    </lineage>
</organism>
<keyword evidence="5" id="KW-0418">Kinase</keyword>
<keyword evidence="2" id="KW-0723">Serine/threonine-protein kinase</keyword>
<dbReference type="AlphaFoldDB" id="A0A7S1EYM2"/>
<dbReference type="SUPFAM" id="SSF47473">
    <property type="entry name" value="EF-hand"/>
    <property type="match status" value="1"/>
</dbReference>
<feature type="transmembrane region" description="Helical" evidence="9">
    <location>
        <begin position="205"/>
        <end position="225"/>
    </location>
</feature>
<evidence type="ECO:0000259" key="10">
    <source>
        <dbReference type="PROSITE" id="PS50011"/>
    </source>
</evidence>
<accession>A0A7S1EYM2</accession>
<comment type="cofactor">
    <cofactor evidence="1">
        <name>Mg(2+)</name>
        <dbReference type="ChEBI" id="CHEBI:18420"/>
    </cofactor>
</comment>
<protein>
    <recommendedName>
        <fullName evidence="13">Calmodulin</fullName>
    </recommendedName>
</protein>
<gene>
    <name evidence="12" type="ORF">NSCI0253_LOCUS6204</name>
</gene>
<dbReference type="CDD" id="cd00180">
    <property type="entry name" value="PKc"/>
    <property type="match status" value="1"/>
</dbReference>
<evidence type="ECO:0000313" key="12">
    <source>
        <dbReference type="EMBL" id="CAD8831857.1"/>
    </source>
</evidence>
<evidence type="ECO:0000256" key="5">
    <source>
        <dbReference type="ARBA" id="ARBA00022777"/>
    </source>
</evidence>
<dbReference type="GO" id="GO:0004674">
    <property type="term" value="F:protein serine/threonine kinase activity"/>
    <property type="evidence" value="ECO:0007669"/>
    <property type="project" value="UniProtKB-KW"/>
</dbReference>
<dbReference type="Pfam" id="PF13405">
    <property type="entry name" value="EF-hand_6"/>
    <property type="match status" value="1"/>
</dbReference>
<feature type="domain" description="EF-hand" evidence="11">
    <location>
        <begin position="728"/>
        <end position="763"/>
    </location>
</feature>
<keyword evidence="7" id="KW-0067">ATP-binding</keyword>
<feature type="domain" description="EF-hand" evidence="11">
    <location>
        <begin position="835"/>
        <end position="863"/>
    </location>
</feature>
<keyword evidence="9" id="KW-1133">Transmembrane helix</keyword>
<evidence type="ECO:0000256" key="1">
    <source>
        <dbReference type="ARBA" id="ARBA00001946"/>
    </source>
</evidence>
<name>A0A7S1EYM2_NOCSC</name>
<sequence>MATSVCFSTLPHMCQELLWSSSGYESLCVGLLMGFASGTCLLLRQVQNAVDIDAFSPEFRFPALMGLVIFFLSWIVTHLKVSTLACCVEAALTFLCLTHMVNRNTGVVAGILILALHLGNSVAVFCVVLCFCVVFSLLLGIFVGLTTGKLVSTALAKFVLVHVPMAMHPGNQHCADQSIFGLRGSLSVAMTCRQRQAASMQTKPLTSVQCVVIGAFIGFFSLAWASPLHAAVLVLVSCLAHKRVAAWEATKNHLDMLYWTEHARECVLDCYREVMGEAEDMNIEQLKKMVRVVEQRLELGTVFPNSPLQTLQRWFTVRPTEDADATFDLRAVCGGWILHLFGVGYDSIDGTTVFGSVFMSHQLYNWFDRFDFAGNGRLSPTEAQRLCIRVMHAYRKENFGPIWNVDVPHGTPESRGYHFIRDLGKGGQGQLKLYKDESQNKCIKFYEKSNLNAGDASTMKEEFKLMKQLDSPNVARTYEIFQDSTYFYLVNEPYFGKDLTQVRALAEEHHVPIVEQWWRDIFVQALAGVSFMHKHCIMHCDIKEANIMVANAVHTQEAIRKPHIVMIDFGMATAFGGEGGSGGTYLYMPPETLKTNIWFPTGDTWSMGITMLQLMTDLKKVALPGGHGKVVDLLNHIMEPQTNLPIDKLEGEKVRDLMKLMLRVDRTARTSRNARPTVTKCLHHDWFQEEAEENLAEDVIATLQSLPTTMTEAQSIVMEYLAERINLAQAHSVTQAFQAMDKDRSGFIDETEMRQILRDHGIGKEDEIVNGLLQHGVVTYSKFMEKMLAQEMLSDVNALHDVFTGLDKDGNEALDWTEVTELFQYIDPSSPTGHEIFDSMDADEDGRVSWPEFRQALSLRSSTSEIS</sequence>
<feature type="transmembrane region" description="Helical" evidence="9">
    <location>
        <begin position="27"/>
        <end position="47"/>
    </location>
</feature>
<dbReference type="SMART" id="SM00220">
    <property type="entry name" value="S_TKc"/>
    <property type="match status" value="1"/>
</dbReference>
<comment type="similarity">
    <text evidence="8">Belongs to the protein kinase superfamily. Ser/Thr protein kinase family. CDPK subfamily.</text>
</comment>
<dbReference type="InterPro" id="IPR018247">
    <property type="entry name" value="EF_Hand_1_Ca_BS"/>
</dbReference>
<feature type="transmembrane region" description="Helical" evidence="9">
    <location>
        <begin position="59"/>
        <end position="76"/>
    </location>
</feature>
<dbReference type="SMART" id="SM00054">
    <property type="entry name" value="EFh"/>
    <property type="match status" value="3"/>
</dbReference>
<dbReference type="EMBL" id="HBFQ01008858">
    <property type="protein sequence ID" value="CAD8831857.1"/>
    <property type="molecule type" value="Transcribed_RNA"/>
</dbReference>
<keyword evidence="3" id="KW-0808">Transferase</keyword>
<dbReference type="InterPro" id="IPR000719">
    <property type="entry name" value="Prot_kinase_dom"/>
</dbReference>